<proteinExistence type="predicted"/>
<reference evidence="2" key="1">
    <citation type="journal article" date="2023" name="Mol. Phylogenet. Evol.">
        <title>Genome-scale phylogeny and comparative genomics of the fungal order Sordariales.</title>
        <authorList>
            <person name="Hensen N."/>
            <person name="Bonometti L."/>
            <person name="Westerberg I."/>
            <person name="Brannstrom I.O."/>
            <person name="Guillou S."/>
            <person name="Cros-Aarteil S."/>
            <person name="Calhoun S."/>
            <person name="Haridas S."/>
            <person name="Kuo A."/>
            <person name="Mondo S."/>
            <person name="Pangilinan J."/>
            <person name="Riley R."/>
            <person name="LaButti K."/>
            <person name="Andreopoulos B."/>
            <person name="Lipzen A."/>
            <person name="Chen C."/>
            <person name="Yan M."/>
            <person name="Daum C."/>
            <person name="Ng V."/>
            <person name="Clum A."/>
            <person name="Steindorff A."/>
            <person name="Ohm R.A."/>
            <person name="Martin F."/>
            <person name="Silar P."/>
            <person name="Natvig D.O."/>
            <person name="Lalanne C."/>
            <person name="Gautier V."/>
            <person name="Ament-Velasquez S.L."/>
            <person name="Kruys A."/>
            <person name="Hutchinson M.I."/>
            <person name="Powell A.J."/>
            <person name="Barry K."/>
            <person name="Miller A.N."/>
            <person name="Grigoriev I.V."/>
            <person name="Debuchy R."/>
            <person name="Gladieux P."/>
            <person name="Hiltunen Thoren M."/>
            <person name="Johannesson H."/>
        </authorList>
    </citation>
    <scope>NUCLEOTIDE SEQUENCE</scope>
    <source>
        <strain evidence="2">CBS 958.72</strain>
    </source>
</reference>
<keyword evidence="1" id="KW-0812">Transmembrane</keyword>
<organism evidence="2 3">
    <name type="scientific">Lasiosphaeria ovina</name>
    <dbReference type="NCBI Taxonomy" id="92902"/>
    <lineage>
        <taxon>Eukaryota</taxon>
        <taxon>Fungi</taxon>
        <taxon>Dikarya</taxon>
        <taxon>Ascomycota</taxon>
        <taxon>Pezizomycotina</taxon>
        <taxon>Sordariomycetes</taxon>
        <taxon>Sordariomycetidae</taxon>
        <taxon>Sordariales</taxon>
        <taxon>Lasiosphaeriaceae</taxon>
        <taxon>Lasiosphaeria</taxon>
    </lineage>
</organism>
<feature type="transmembrane region" description="Helical" evidence="1">
    <location>
        <begin position="51"/>
        <end position="68"/>
    </location>
</feature>
<keyword evidence="1" id="KW-0472">Membrane</keyword>
<sequence length="76" mass="9134">MHALCVVLLFFKKERQASKQAGLLILVLVSDFYYYYYPFFSIWIGTYDGRGGKFFSICFHFFLFLFLLKYRLVSFV</sequence>
<evidence type="ECO:0000313" key="3">
    <source>
        <dbReference type="Proteomes" id="UP001287356"/>
    </source>
</evidence>
<gene>
    <name evidence="2" type="ORF">B0T24DRAFT_635025</name>
</gene>
<evidence type="ECO:0000313" key="2">
    <source>
        <dbReference type="EMBL" id="KAK3367138.1"/>
    </source>
</evidence>
<dbReference type="EMBL" id="JAULSN010000007">
    <property type="protein sequence ID" value="KAK3367138.1"/>
    <property type="molecule type" value="Genomic_DNA"/>
</dbReference>
<name>A0AAE0N1X8_9PEZI</name>
<dbReference type="Proteomes" id="UP001287356">
    <property type="component" value="Unassembled WGS sequence"/>
</dbReference>
<reference evidence="2" key="2">
    <citation type="submission" date="2023-06" db="EMBL/GenBank/DDBJ databases">
        <authorList>
            <consortium name="Lawrence Berkeley National Laboratory"/>
            <person name="Haridas S."/>
            <person name="Hensen N."/>
            <person name="Bonometti L."/>
            <person name="Westerberg I."/>
            <person name="Brannstrom I.O."/>
            <person name="Guillou S."/>
            <person name="Cros-Aarteil S."/>
            <person name="Calhoun S."/>
            <person name="Kuo A."/>
            <person name="Mondo S."/>
            <person name="Pangilinan J."/>
            <person name="Riley R."/>
            <person name="Labutti K."/>
            <person name="Andreopoulos B."/>
            <person name="Lipzen A."/>
            <person name="Chen C."/>
            <person name="Yanf M."/>
            <person name="Daum C."/>
            <person name="Ng V."/>
            <person name="Clum A."/>
            <person name="Steindorff A."/>
            <person name="Ohm R."/>
            <person name="Martin F."/>
            <person name="Silar P."/>
            <person name="Natvig D."/>
            <person name="Lalanne C."/>
            <person name="Gautier V."/>
            <person name="Ament-Velasquez S.L."/>
            <person name="Kruys A."/>
            <person name="Hutchinson M.I."/>
            <person name="Powell A.J."/>
            <person name="Barry K."/>
            <person name="Miller A.N."/>
            <person name="Grigoriev I.V."/>
            <person name="Debuchy R."/>
            <person name="Gladieux P."/>
            <person name="Thoren M.H."/>
            <person name="Johannesson H."/>
        </authorList>
    </citation>
    <scope>NUCLEOTIDE SEQUENCE</scope>
    <source>
        <strain evidence="2">CBS 958.72</strain>
    </source>
</reference>
<evidence type="ECO:0000256" key="1">
    <source>
        <dbReference type="SAM" id="Phobius"/>
    </source>
</evidence>
<keyword evidence="3" id="KW-1185">Reference proteome</keyword>
<protein>
    <submittedName>
        <fullName evidence="2">Uncharacterized protein</fullName>
    </submittedName>
</protein>
<comment type="caution">
    <text evidence="2">The sequence shown here is derived from an EMBL/GenBank/DDBJ whole genome shotgun (WGS) entry which is preliminary data.</text>
</comment>
<feature type="transmembrane region" description="Helical" evidence="1">
    <location>
        <begin position="21"/>
        <end position="45"/>
    </location>
</feature>
<dbReference type="AlphaFoldDB" id="A0AAE0N1X8"/>
<keyword evidence="1" id="KW-1133">Transmembrane helix</keyword>
<accession>A0AAE0N1X8</accession>